<feature type="region of interest" description="Disordered" evidence="5">
    <location>
        <begin position="146"/>
        <end position="177"/>
    </location>
</feature>
<dbReference type="OrthoDB" id="9984275at2759"/>
<dbReference type="EMBL" id="MLFT02000007">
    <property type="protein sequence ID" value="PHT43151.1"/>
    <property type="molecule type" value="Genomic_DNA"/>
</dbReference>
<dbReference type="PANTHER" id="PTHR13768">
    <property type="entry name" value="SOLUBLE NSF ATTACHMENT PROTEIN SNAP"/>
    <property type="match status" value="1"/>
</dbReference>
<dbReference type="GO" id="GO:0005774">
    <property type="term" value="C:vacuolar membrane"/>
    <property type="evidence" value="ECO:0007669"/>
    <property type="project" value="TreeGrafter"/>
</dbReference>
<comment type="similarity">
    <text evidence="1">Belongs to the SNAP family.</text>
</comment>
<dbReference type="GO" id="GO:0035494">
    <property type="term" value="P:SNARE complex disassembly"/>
    <property type="evidence" value="ECO:0007669"/>
    <property type="project" value="TreeGrafter"/>
</dbReference>
<dbReference type="GO" id="GO:0006886">
    <property type="term" value="P:intracellular protein transport"/>
    <property type="evidence" value="ECO:0007669"/>
    <property type="project" value="InterPro"/>
</dbReference>
<dbReference type="PROSITE" id="PS50005">
    <property type="entry name" value="TPR"/>
    <property type="match status" value="1"/>
</dbReference>
<name>A0A2G2WD25_CAPBA</name>
<evidence type="ECO:0000256" key="5">
    <source>
        <dbReference type="SAM" id="MobiDB-lite"/>
    </source>
</evidence>
<dbReference type="PANTHER" id="PTHR13768:SF27">
    <property type="entry name" value="ALPHA-SOLUBLE NSF ATTACHMENT PROTEIN-LIKE"/>
    <property type="match status" value="1"/>
</dbReference>
<sequence>MFLDNGKLSMSARYYKEIAELYEQEQNLEQAITYNEKAADLFQNEDVTSSANQCKQKIAEFSAKVEKFRGKVPPPECIVYIRSLTLHFCKGLFPRLFPRLEPVTSSSHGNNFTDNMAPKIKEIELTPSKGTSAAAQRHPPLYELDLQALSQSGAEDNEHGEEESFKRDDPNANSPSVEELVKIFSIDHYRVRFNE</sequence>
<gene>
    <name evidence="6" type="ORF">CQW23_17176</name>
</gene>
<reference evidence="6 7" key="1">
    <citation type="journal article" date="2017" name="Genome Biol.">
        <title>New reference genome sequences of hot pepper reveal the massive evolution of plant disease-resistance genes by retroduplication.</title>
        <authorList>
            <person name="Kim S."/>
            <person name="Park J."/>
            <person name="Yeom S.I."/>
            <person name="Kim Y.M."/>
            <person name="Seo E."/>
            <person name="Kim K.T."/>
            <person name="Kim M.S."/>
            <person name="Lee J.M."/>
            <person name="Cheong K."/>
            <person name="Shin H.S."/>
            <person name="Kim S.B."/>
            <person name="Han K."/>
            <person name="Lee J."/>
            <person name="Park M."/>
            <person name="Lee H.A."/>
            <person name="Lee H.Y."/>
            <person name="Lee Y."/>
            <person name="Oh S."/>
            <person name="Lee J.H."/>
            <person name="Choi E."/>
            <person name="Choi E."/>
            <person name="Lee S.E."/>
            <person name="Jeon J."/>
            <person name="Kim H."/>
            <person name="Choi G."/>
            <person name="Song H."/>
            <person name="Lee J."/>
            <person name="Lee S.C."/>
            <person name="Kwon J.K."/>
            <person name="Lee H.Y."/>
            <person name="Koo N."/>
            <person name="Hong Y."/>
            <person name="Kim R.W."/>
            <person name="Kang W.H."/>
            <person name="Huh J.H."/>
            <person name="Kang B.C."/>
            <person name="Yang T.J."/>
            <person name="Lee Y.H."/>
            <person name="Bennetzen J.L."/>
            <person name="Choi D."/>
        </authorList>
    </citation>
    <scope>NUCLEOTIDE SEQUENCE [LARGE SCALE GENOMIC DNA]</scope>
    <source>
        <strain evidence="7">cv. PBC81</strain>
    </source>
</reference>
<proteinExistence type="inferred from homology"/>
<evidence type="ECO:0000256" key="4">
    <source>
        <dbReference type="PROSITE-ProRule" id="PRU00339"/>
    </source>
</evidence>
<dbReference type="Gene3D" id="1.25.40.10">
    <property type="entry name" value="Tetratricopeptide repeat domain"/>
    <property type="match status" value="1"/>
</dbReference>
<dbReference type="GO" id="GO:0019905">
    <property type="term" value="F:syntaxin binding"/>
    <property type="evidence" value="ECO:0007669"/>
    <property type="project" value="TreeGrafter"/>
</dbReference>
<evidence type="ECO:0000256" key="3">
    <source>
        <dbReference type="ARBA" id="ARBA00022927"/>
    </source>
</evidence>
<dbReference type="InterPro" id="IPR019734">
    <property type="entry name" value="TPR_rpt"/>
</dbReference>
<dbReference type="Pfam" id="PF14938">
    <property type="entry name" value="SNAP"/>
    <property type="match status" value="1"/>
</dbReference>
<keyword evidence="2" id="KW-0813">Transport</keyword>
<dbReference type="AlphaFoldDB" id="A0A2G2WD25"/>
<dbReference type="SUPFAM" id="SSF48452">
    <property type="entry name" value="TPR-like"/>
    <property type="match status" value="1"/>
</dbReference>
<dbReference type="Proteomes" id="UP000224567">
    <property type="component" value="Unassembled WGS sequence"/>
</dbReference>
<organism evidence="6 7">
    <name type="scientific">Capsicum baccatum</name>
    <name type="common">Peruvian pepper</name>
    <dbReference type="NCBI Taxonomy" id="33114"/>
    <lineage>
        <taxon>Eukaryota</taxon>
        <taxon>Viridiplantae</taxon>
        <taxon>Streptophyta</taxon>
        <taxon>Embryophyta</taxon>
        <taxon>Tracheophyta</taxon>
        <taxon>Spermatophyta</taxon>
        <taxon>Magnoliopsida</taxon>
        <taxon>eudicotyledons</taxon>
        <taxon>Gunneridae</taxon>
        <taxon>Pentapetalae</taxon>
        <taxon>asterids</taxon>
        <taxon>lamiids</taxon>
        <taxon>Solanales</taxon>
        <taxon>Solanaceae</taxon>
        <taxon>Solanoideae</taxon>
        <taxon>Capsiceae</taxon>
        <taxon>Capsicum</taxon>
    </lineage>
</organism>
<keyword evidence="4" id="KW-0802">TPR repeat</keyword>
<evidence type="ECO:0000313" key="7">
    <source>
        <dbReference type="Proteomes" id="UP000224567"/>
    </source>
</evidence>
<keyword evidence="3" id="KW-0653">Protein transport</keyword>
<dbReference type="InterPro" id="IPR011990">
    <property type="entry name" value="TPR-like_helical_dom_sf"/>
</dbReference>
<keyword evidence="7" id="KW-1185">Reference proteome</keyword>
<evidence type="ECO:0000313" key="6">
    <source>
        <dbReference type="EMBL" id="PHT43151.1"/>
    </source>
</evidence>
<protein>
    <submittedName>
        <fullName evidence="6">Alpha-soluble NSF attachment protein</fullName>
    </submittedName>
</protein>
<evidence type="ECO:0000256" key="1">
    <source>
        <dbReference type="ARBA" id="ARBA00010050"/>
    </source>
</evidence>
<dbReference type="GO" id="GO:0031201">
    <property type="term" value="C:SNARE complex"/>
    <property type="evidence" value="ECO:0007669"/>
    <property type="project" value="TreeGrafter"/>
</dbReference>
<comment type="caution">
    <text evidence="6">The sequence shown here is derived from an EMBL/GenBank/DDBJ whole genome shotgun (WGS) entry which is preliminary data.</text>
</comment>
<dbReference type="GO" id="GO:0005483">
    <property type="term" value="F:soluble NSF attachment protein activity"/>
    <property type="evidence" value="ECO:0007669"/>
    <property type="project" value="TreeGrafter"/>
</dbReference>
<dbReference type="STRING" id="33114.A0A2G2WD25"/>
<reference evidence="7" key="2">
    <citation type="journal article" date="2017" name="J. Anim. Genet.">
        <title>Multiple reference genome sequences of hot pepper reveal the massive evolution of plant disease resistance genes by retroduplication.</title>
        <authorList>
            <person name="Kim S."/>
            <person name="Park J."/>
            <person name="Yeom S.-I."/>
            <person name="Kim Y.-M."/>
            <person name="Seo E."/>
            <person name="Kim K.-T."/>
            <person name="Kim M.-S."/>
            <person name="Lee J.M."/>
            <person name="Cheong K."/>
            <person name="Shin H.-S."/>
            <person name="Kim S.-B."/>
            <person name="Han K."/>
            <person name="Lee J."/>
            <person name="Park M."/>
            <person name="Lee H.-A."/>
            <person name="Lee H.-Y."/>
            <person name="Lee Y."/>
            <person name="Oh S."/>
            <person name="Lee J.H."/>
            <person name="Choi E."/>
            <person name="Choi E."/>
            <person name="Lee S.E."/>
            <person name="Jeon J."/>
            <person name="Kim H."/>
            <person name="Choi G."/>
            <person name="Song H."/>
            <person name="Lee J."/>
            <person name="Lee S.-C."/>
            <person name="Kwon J.-K."/>
            <person name="Lee H.-Y."/>
            <person name="Koo N."/>
            <person name="Hong Y."/>
            <person name="Kim R.W."/>
            <person name="Kang W.-H."/>
            <person name="Huh J.H."/>
            <person name="Kang B.-C."/>
            <person name="Yang T.-J."/>
            <person name="Lee Y.-H."/>
            <person name="Bennetzen J.L."/>
            <person name="Choi D."/>
        </authorList>
    </citation>
    <scope>NUCLEOTIDE SEQUENCE [LARGE SCALE GENOMIC DNA]</scope>
    <source>
        <strain evidence="7">cv. PBC81</strain>
    </source>
</reference>
<accession>A0A2G2WD25</accession>
<dbReference type="InterPro" id="IPR000744">
    <property type="entry name" value="NSF_attach"/>
</dbReference>
<evidence type="ECO:0000256" key="2">
    <source>
        <dbReference type="ARBA" id="ARBA00022448"/>
    </source>
</evidence>
<feature type="repeat" description="TPR" evidence="4">
    <location>
        <begin position="12"/>
        <end position="45"/>
    </location>
</feature>